<proteinExistence type="predicted"/>
<dbReference type="Pfam" id="PF23019">
    <property type="entry name" value="DUF7033"/>
    <property type="match status" value="1"/>
</dbReference>
<organism evidence="2 3">
    <name type="scientific">Halorhodospira neutriphila</name>
    <dbReference type="NCBI Taxonomy" id="168379"/>
    <lineage>
        <taxon>Bacteria</taxon>
        <taxon>Pseudomonadati</taxon>
        <taxon>Pseudomonadota</taxon>
        <taxon>Gammaproteobacteria</taxon>
        <taxon>Chromatiales</taxon>
        <taxon>Ectothiorhodospiraceae</taxon>
        <taxon>Halorhodospira</taxon>
    </lineage>
</organism>
<comment type="caution">
    <text evidence="2">The sequence shown here is derived from an EMBL/GenBank/DDBJ whole genome shotgun (WGS) entry which is preliminary data.</text>
</comment>
<reference evidence="2 3" key="1">
    <citation type="journal article" date="2020" name="Microorganisms">
        <title>Osmotic Adaptation and Compatible Solute Biosynthesis of Phototrophic Bacteria as Revealed from Genome Analyses.</title>
        <authorList>
            <person name="Imhoff J.F."/>
            <person name="Rahn T."/>
            <person name="Kunzel S."/>
            <person name="Keller A."/>
            <person name="Neulinger S.C."/>
        </authorList>
    </citation>
    <scope>NUCLEOTIDE SEQUENCE [LARGE SCALE GENOMIC DNA]</scope>
    <source>
        <strain evidence="2 3">DSM 15116</strain>
    </source>
</reference>
<protein>
    <submittedName>
        <fullName evidence="2">MarR family transcriptional regulator</fullName>
    </submittedName>
</protein>
<dbReference type="CDD" id="cd10931">
    <property type="entry name" value="CE4_u7"/>
    <property type="match status" value="1"/>
</dbReference>
<dbReference type="InterPro" id="IPR011330">
    <property type="entry name" value="Glyco_hydro/deAcase_b/a-brl"/>
</dbReference>
<gene>
    <name evidence="2" type="ORF">CKO13_04950</name>
</gene>
<evidence type="ECO:0000313" key="3">
    <source>
        <dbReference type="Proteomes" id="UP000738126"/>
    </source>
</evidence>
<evidence type="ECO:0000259" key="1">
    <source>
        <dbReference type="Pfam" id="PF23019"/>
    </source>
</evidence>
<dbReference type="SUPFAM" id="SSF88713">
    <property type="entry name" value="Glycoside hydrolase/deacetylase"/>
    <property type="match status" value="1"/>
</dbReference>
<dbReference type="RefSeq" id="WP_200257476.1">
    <property type="nucleotide sequence ID" value="NZ_NRSH01000039.1"/>
</dbReference>
<dbReference type="Gene3D" id="3.20.20.370">
    <property type="entry name" value="Glycoside hydrolase/deacetylase"/>
    <property type="match status" value="1"/>
</dbReference>
<dbReference type="EMBL" id="NRSH01000039">
    <property type="protein sequence ID" value="MBK1726379.1"/>
    <property type="molecule type" value="Genomic_DNA"/>
</dbReference>
<sequence>MTLVVEMPDTRIPERDYILGVLLGDFLGLSWRRTPGEGRDNRITLAEKAGEIRLPDSLLSMPAINWLTEPSMPRRPLLKWSPGNLANDTPLIEAAVPVIYGDSDPATHQEGDTITLPVDIFGSAFFMLSRYEELVTPERDEHNRFPAWASLAYQEGFLERPIVDEYVELLWAAMSALWPGLRRKRHRSRTFATCDVDSAIAFRGRWQPVVRRMGGDVLKRHSPRLAMRTAMSAWRTSRGNLSADPHWAGLQWQMTVNEQLGQSAAFYFIPQVTDDRFDKPVSLDGPRMRSLLREIHDRGHEIGIHPGYQTCESPELMGESAKSLRYVLDKEGIQQRELGGRQHYLRWRSPTTGRLWEAQGLSYDSTLSYADQPGFRCGTCREYPLFDLERRTPLELKERPLIVMECSVIADKYLGMGYSDSALEYMLRLRETCHRFGGDFTFLWHNSHLSYPEDKRFYRALLEGTA</sequence>
<accession>A0ABS1E5A4</accession>
<dbReference type="InterPro" id="IPR054297">
    <property type="entry name" value="DUF7033"/>
</dbReference>
<dbReference type="Proteomes" id="UP000738126">
    <property type="component" value="Unassembled WGS sequence"/>
</dbReference>
<feature type="domain" description="DUF7033" evidence="1">
    <location>
        <begin position="117"/>
        <end position="203"/>
    </location>
</feature>
<keyword evidence="3" id="KW-1185">Reference proteome</keyword>
<evidence type="ECO:0000313" key="2">
    <source>
        <dbReference type="EMBL" id="MBK1726379.1"/>
    </source>
</evidence>
<name>A0ABS1E5A4_9GAMM</name>